<feature type="signal peptide" evidence="2">
    <location>
        <begin position="1"/>
        <end position="21"/>
    </location>
</feature>
<evidence type="ECO:0000313" key="7">
    <source>
        <dbReference type="Proteomes" id="UP001516023"/>
    </source>
</evidence>
<feature type="chain" id="PRO_5044791155" description="ATP-dependent DNA helicase" evidence="2">
    <location>
        <begin position="22"/>
        <end position="1828"/>
    </location>
</feature>
<dbReference type="PANTHER" id="PTHR47642">
    <property type="entry name" value="ATP-DEPENDENT DNA HELICASE"/>
    <property type="match status" value="1"/>
</dbReference>
<dbReference type="InterPro" id="IPR051055">
    <property type="entry name" value="PIF1_helicase"/>
</dbReference>
<keyword evidence="1" id="KW-0347">Helicase</keyword>
<comment type="cofactor">
    <cofactor evidence="1">
        <name>Mg(2+)</name>
        <dbReference type="ChEBI" id="CHEBI:18420"/>
    </cofactor>
</comment>
<comment type="caution">
    <text evidence="6">The sequence shown here is derived from an EMBL/GenBank/DDBJ whole genome shotgun (WGS) entry which is preliminary data.</text>
</comment>
<proteinExistence type="inferred from homology"/>
<keyword evidence="1" id="KW-0227">DNA damage</keyword>
<keyword evidence="1" id="KW-0378">Hydrolase</keyword>
<dbReference type="Gene3D" id="3.40.50.300">
    <property type="entry name" value="P-loop containing nucleotide triphosphate hydrolases"/>
    <property type="match status" value="1"/>
</dbReference>
<evidence type="ECO:0000259" key="5">
    <source>
        <dbReference type="Pfam" id="PF20209"/>
    </source>
</evidence>
<dbReference type="Pfam" id="PF20209">
    <property type="entry name" value="DUF6570"/>
    <property type="match status" value="1"/>
</dbReference>
<keyword evidence="1" id="KW-0233">DNA recombination</keyword>
<dbReference type="GO" id="GO:0016787">
    <property type="term" value="F:hydrolase activity"/>
    <property type="evidence" value="ECO:0007669"/>
    <property type="project" value="UniProtKB-KW"/>
</dbReference>
<comment type="catalytic activity">
    <reaction evidence="1">
        <text>ATP + H2O = ADP + phosphate + H(+)</text>
        <dbReference type="Rhea" id="RHEA:13065"/>
        <dbReference type="ChEBI" id="CHEBI:15377"/>
        <dbReference type="ChEBI" id="CHEBI:15378"/>
        <dbReference type="ChEBI" id="CHEBI:30616"/>
        <dbReference type="ChEBI" id="CHEBI:43474"/>
        <dbReference type="ChEBI" id="CHEBI:456216"/>
        <dbReference type="EC" id="5.6.2.3"/>
    </reaction>
</comment>
<sequence>MIGLTICRFLSLFFHTDYVISATGITRQVQKSIHKQNHRYFDKMKQRRKSFQSLHWFRTLMASTPQHKDKFIKMLNDRYRDFASYGRLHEFYELGLHKSKDLDTFRKINRQMNNFKFKWSKRNKVKIALHQDFNFTSHVNSTERRVAQIESILQFEHTMRTLQLKVCKSCREYRLQFDSNLTIDGERSDDPSLNRFLPDSIKLILCSNCARKGHLNKKGKDHFKQSNLLPVWFERNADGTFKLDESGEKISRYDVPDELKSLTMAERLLIRRCAPFVPLVHVAAGVTGMKGHCVCYPQDITELCKDLPNRKEEIITFIRKVGGHDTRRLTSHIDAFKVRKSKVLTALRWLKIHNIHYHDITITESNLDWMNGAEESCIPITVEEHCFDEDADNDGIISKKATVSSTQTESTNTDEVMEYHGITLNSTPFSPSARQEHSINQIKNTVIESTSGEGLMNFPPTDAFDPISEFNVEEYFMCNAFPWLFPGGVADIYDEVRGKEDILSWAKHLMKFMDGRFEQDHIWCLYVCNIASRHHNYKRGSYFVNNPERFGSLPTVEELQEQIKKGDTKVLDRISWFCTSNLPGCDAWWRSKTEEVHSWIDYHIGEGHGPPTHFITLSCAEFWWPDLRRLVADMETLNGNHEQAKKIKNNDFSAIATSVRKYPLMVSEFFMLRATLFIETTLKKIIDLLYYIGSIEFAPGRGQIHMHLIAIMRDKAFLHEFFNAKTEAQKTSVLESYAVDSLGMTADINVNDTPTSNDVQQAKRNLATCYHEQGCTHKDAENLCQACMMHFCNDYCMAKQPIKDGGKRYCKKARHGVEQDPVGSCITPGLPLTNVSYLAVTENGVESLFLKRTKSRKVNQTSIPVLQAWRGNIDIQLIMYRSDPRHPDINEIQGLVRYVVSYITKKGYRLKEEKKMMEDVILSIDKTTVDGFGTVMKKCMNMLSSNKVLSIQQAQYSVMQLPLVVSSELPHYLQTTTKMKLCMNSQTSPLYDLKTTYARRESEYKSMSLAEFFYKVHQKRLIQSNALRNDYLKDSNLVLPPRTPILVPRGRNVRPVYPATFEYARAMIMMHVPWSNSHPLDFSDKSKTIATFHRYLASKSFPTSVTAQYNRVEYYHKHGNIEVVSKKTIPTNIEQDDNDDEYSDFRVFARAMNHFTSDKPVPCSIGDLSFDVGLEHDWTVTSSSHMIRDTTVSGDLYMEWIKNRYVKAYCTDNDTNDEHDHNNTDYTMDANNQYNFDTLSADQKNIALATIITIFKFLSNAHDYNPLRATVLGAGGCGKSHLIHTIQQLIDNYCRGNMSCYCSAPSGSAAYRIGGSTVHSFASINVPAPWQELSDESRTLMKQKLKYILCWIIDERSLLGAKTIAAAERNLQETVFNEHSKNIPWGGIPVIILFGDDYQLPPVLVDGAITLFGKKDQLKRNLSRKKATRQSSQSQSFTHIGGDILINELTERTFLLDKNFRQRDTSANSNQSLFRGILNRIRTCQQTEEDCKMIMSLRLSCIKDHAFRQFIENHKKTLYLFATNKPKNEKNLKMLHKLSTETNEPVAMINARFMHTSGSQTGLLSHFDMKTITLSTPLCIGCKVAIDSLNICPTWGLYNGCLGTVVDIIYDHPQGPNNYKTNIPQYVIIDVPDFNPPSNDMVWDKNNPTHVPISPIRKRCKKHCCEVTFLPLTIAFALTLHKFQGWETSWKENSPVFYLLVDPGSIQDEVRAPGTFYAALSRPHTIGDLTSTPNKTSALYFIGDNICSNRIKNIGVTKSGKPTAFVQSRQLWVNFLHEQKTKTDNWISKNENNWMKTYETKIKNHSISKQQAESQILKRIETLKAYLV</sequence>
<gene>
    <name evidence="6" type="ORF">HJC23_005173</name>
</gene>
<dbReference type="SUPFAM" id="SSF52540">
    <property type="entry name" value="P-loop containing nucleoside triphosphate hydrolases"/>
    <property type="match status" value="2"/>
</dbReference>
<keyword evidence="1" id="KW-0234">DNA repair</keyword>
<dbReference type="InterPro" id="IPR025476">
    <property type="entry name" value="Helitron_helicase-like"/>
</dbReference>
<keyword evidence="7" id="KW-1185">Reference proteome</keyword>
<name>A0ABD3QGZ0_9STRA</name>
<reference evidence="6 7" key="1">
    <citation type="journal article" date="2020" name="G3 (Bethesda)">
        <title>Improved Reference Genome for Cyclotella cryptica CCMP332, a Model for Cell Wall Morphogenesis, Salinity Adaptation, and Lipid Production in Diatoms (Bacillariophyta).</title>
        <authorList>
            <person name="Roberts W.R."/>
            <person name="Downey K.M."/>
            <person name="Ruck E.C."/>
            <person name="Traller J.C."/>
            <person name="Alverson A.J."/>
        </authorList>
    </citation>
    <scope>NUCLEOTIDE SEQUENCE [LARGE SCALE GENOMIC DNA]</scope>
    <source>
        <strain evidence="6 7">CCMP332</strain>
    </source>
</reference>
<dbReference type="GO" id="GO:0043139">
    <property type="term" value="F:5'-3' DNA helicase activity"/>
    <property type="evidence" value="ECO:0007669"/>
    <property type="project" value="UniProtKB-EC"/>
</dbReference>
<dbReference type="InterPro" id="IPR010285">
    <property type="entry name" value="DNA_helicase_pif1-like_DEAD"/>
</dbReference>
<evidence type="ECO:0000256" key="2">
    <source>
        <dbReference type="SAM" id="SignalP"/>
    </source>
</evidence>
<dbReference type="Pfam" id="PF14214">
    <property type="entry name" value="Helitron_like_N"/>
    <property type="match status" value="1"/>
</dbReference>
<evidence type="ECO:0000259" key="3">
    <source>
        <dbReference type="Pfam" id="PF05970"/>
    </source>
</evidence>
<dbReference type="GO" id="GO:0006281">
    <property type="term" value="P:DNA repair"/>
    <property type="evidence" value="ECO:0007669"/>
    <property type="project" value="UniProtKB-KW"/>
</dbReference>
<dbReference type="EMBL" id="JABMIG020000042">
    <property type="protein sequence ID" value="KAL3799034.1"/>
    <property type="molecule type" value="Genomic_DNA"/>
</dbReference>
<evidence type="ECO:0000313" key="6">
    <source>
        <dbReference type="EMBL" id="KAL3799034.1"/>
    </source>
</evidence>
<feature type="domain" description="DUF6570" evidence="5">
    <location>
        <begin position="254"/>
        <end position="368"/>
    </location>
</feature>
<comment type="similarity">
    <text evidence="1">Belongs to the helicase family.</text>
</comment>
<feature type="domain" description="Helitron helicase-like" evidence="4">
    <location>
        <begin position="505"/>
        <end position="709"/>
    </location>
</feature>
<dbReference type="Pfam" id="PF05970">
    <property type="entry name" value="PIF1"/>
    <property type="match status" value="1"/>
</dbReference>
<dbReference type="GO" id="GO:0006310">
    <property type="term" value="P:DNA recombination"/>
    <property type="evidence" value="ECO:0007669"/>
    <property type="project" value="UniProtKB-KW"/>
</dbReference>
<dbReference type="InterPro" id="IPR027417">
    <property type="entry name" value="P-loop_NTPase"/>
</dbReference>
<dbReference type="InterPro" id="IPR046700">
    <property type="entry name" value="DUF6570"/>
</dbReference>
<keyword evidence="1" id="KW-0067">ATP-binding</keyword>
<evidence type="ECO:0000256" key="1">
    <source>
        <dbReference type="RuleBase" id="RU363044"/>
    </source>
</evidence>
<accession>A0ABD3QGZ0</accession>
<protein>
    <recommendedName>
        <fullName evidence="1">ATP-dependent DNA helicase</fullName>
        <ecNumber evidence="1">5.6.2.3</ecNumber>
    </recommendedName>
</protein>
<dbReference type="GO" id="GO:0005524">
    <property type="term" value="F:ATP binding"/>
    <property type="evidence" value="ECO:0007669"/>
    <property type="project" value="UniProtKB-KW"/>
</dbReference>
<keyword evidence="2" id="KW-0732">Signal</keyword>
<keyword evidence="1" id="KW-0547">Nucleotide-binding</keyword>
<organism evidence="6 7">
    <name type="scientific">Cyclotella cryptica</name>
    <dbReference type="NCBI Taxonomy" id="29204"/>
    <lineage>
        <taxon>Eukaryota</taxon>
        <taxon>Sar</taxon>
        <taxon>Stramenopiles</taxon>
        <taxon>Ochrophyta</taxon>
        <taxon>Bacillariophyta</taxon>
        <taxon>Coscinodiscophyceae</taxon>
        <taxon>Thalassiosirophycidae</taxon>
        <taxon>Stephanodiscales</taxon>
        <taxon>Stephanodiscaceae</taxon>
        <taxon>Cyclotella</taxon>
    </lineage>
</organism>
<dbReference type="EC" id="5.6.2.3" evidence="1"/>
<feature type="domain" description="DNA helicase Pif1-like DEAD-box helicase" evidence="3">
    <location>
        <begin position="1264"/>
        <end position="1407"/>
    </location>
</feature>
<dbReference type="Proteomes" id="UP001516023">
    <property type="component" value="Unassembled WGS sequence"/>
</dbReference>
<evidence type="ECO:0000259" key="4">
    <source>
        <dbReference type="Pfam" id="PF14214"/>
    </source>
</evidence>